<evidence type="ECO:0000313" key="5">
    <source>
        <dbReference type="Proteomes" id="UP001339962"/>
    </source>
</evidence>
<dbReference type="PANTHER" id="PTHR43479:SF7">
    <property type="entry name" value="TETR-FAMILY TRANSCRIPTIONAL REGULATOR"/>
    <property type="match status" value="1"/>
</dbReference>
<dbReference type="Gene3D" id="1.10.357.10">
    <property type="entry name" value="Tetracycline Repressor, domain 2"/>
    <property type="match status" value="1"/>
</dbReference>
<reference evidence="4 5" key="1">
    <citation type="submission" date="2023-03" db="EMBL/GenBank/DDBJ databases">
        <title>Bacillus Genome Sequencing.</title>
        <authorList>
            <person name="Dunlap C."/>
        </authorList>
    </citation>
    <scope>NUCLEOTIDE SEQUENCE [LARGE SCALE GENOMIC DNA]</scope>
    <source>
        <strain evidence="4 5">NRS-38</strain>
    </source>
</reference>
<evidence type="ECO:0000259" key="3">
    <source>
        <dbReference type="PROSITE" id="PS50977"/>
    </source>
</evidence>
<dbReference type="Gene3D" id="1.10.10.60">
    <property type="entry name" value="Homeodomain-like"/>
    <property type="match status" value="1"/>
</dbReference>
<dbReference type="EMBL" id="JARTLI010000008">
    <property type="protein sequence ID" value="MED5051637.1"/>
    <property type="molecule type" value="Genomic_DNA"/>
</dbReference>
<feature type="domain" description="HTH tetR-type" evidence="3">
    <location>
        <begin position="12"/>
        <end position="72"/>
    </location>
</feature>
<dbReference type="PROSITE" id="PS50977">
    <property type="entry name" value="HTH_TETR_2"/>
    <property type="match status" value="1"/>
</dbReference>
<organism evidence="4 5">
    <name type="scientific">Anoxybacteroides rupiense</name>
    <dbReference type="NCBI Taxonomy" id="311460"/>
    <lineage>
        <taxon>Bacteria</taxon>
        <taxon>Bacillati</taxon>
        <taxon>Bacillota</taxon>
        <taxon>Bacilli</taxon>
        <taxon>Bacillales</taxon>
        <taxon>Anoxybacillaceae</taxon>
        <taxon>Anoxybacteroides</taxon>
    </lineage>
</organism>
<sequence>MKKLSSRQLQAMETRQKIIAASYDVFLENGFQKATISQIIQKANVGYGTAYVYFKNKDDIFVEMMEKTMRKFYEVAEIPFAPRTKEEARDLIEHQVRLFLQLAIQEQRLLQLMKEAIGISDLVAKKWKAIREQFITRIAQDVAYSQANGLAKSHLQPSLVARGWFYANEMYMWELTEQEVPFSLEDAVYHLTEMYTNGIYE</sequence>
<dbReference type="PANTHER" id="PTHR43479">
    <property type="entry name" value="ACREF/ENVCD OPERON REPRESSOR-RELATED"/>
    <property type="match status" value="1"/>
</dbReference>
<gene>
    <name evidence="4" type="ORF">P9850_07140</name>
</gene>
<proteinExistence type="predicted"/>
<name>A0ABD5ITJ1_9BACL</name>
<dbReference type="InterPro" id="IPR050624">
    <property type="entry name" value="HTH-type_Tx_Regulator"/>
</dbReference>
<dbReference type="Proteomes" id="UP001339962">
    <property type="component" value="Unassembled WGS sequence"/>
</dbReference>
<dbReference type="InterPro" id="IPR009057">
    <property type="entry name" value="Homeodomain-like_sf"/>
</dbReference>
<keyword evidence="1 2" id="KW-0238">DNA-binding</keyword>
<evidence type="ECO:0000256" key="2">
    <source>
        <dbReference type="PROSITE-ProRule" id="PRU00335"/>
    </source>
</evidence>
<evidence type="ECO:0000256" key="1">
    <source>
        <dbReference type="ARBA" id="ARBA00023125"/>
    </source>
</evidence>
<protein>
    <submittedName>
        <fullName evidence="4">TetR/AcrR family transcriptional regulator</fullName>
    </submittedName>
</protein>
<dbReference type="GO" id="GO:0003677">
    <property type="term" value="F:DNA binding"/>
    <property type="evidence" value="ECO:0007669"/>
    <property type="project" value="UniProtKB-UniRule"/>
</dbReference>
<dbReference type="InterPro" id="IPR036271">
    <property type="entry name" value="Tet_transcr_reg_TetR-rel_C_sf"/>
</dbReference>
<dbReference type="InterPro" id="IPR001647">
    <property type="entry name" value="HTH_TetR"/>
</dbReference>
<dbReference type="SUPFAM" id="SSF46689">
    <property type="entry name" value="Homeodomain-like"/>
    <property type="match status" value="1"/>
</dbReference>
<accession>A0ABD5ITJ1</accession>
<dbReference type="RefSeq" id="WP_328217862.1">
    <property type="nucleotide sequence ID" value="NZ_JARTLI010000008.1"/>
</dbReference>
<comment type="caution">
    <text evidence="4">The sequence shown here is derived from an EMBL/GenBank/DDBJ whole genome shotgun (WGS) entry which is preliminary data.</text>
</comment>
<dbReference type="InterPro" id="IPR023772">
    <property type="entry name" value="DNA-bd_HTH_TetR-type_CS"/>
</dbReference>
<dbReference type="Pfam" id="PF00440">
    <property type="entry name" value="TetR_N"/>
    <property type="match status" value="1"/>
</dbReference>
<dbReference type="AlphaFoldDB" id="A0ABD5ITJ1"/>
<dbReference type="PRINTS" id="PR00455">
    <property type="entry name" value="HTHTETR"/>
</dbReference>
<dbReference type="SUPFAM" id="SSF48498">
    <property type="entry name" value="Tetracyclin repressor-like, C-terminal domain"/>
    <property type="match status" value="1"/>
</dbReference>
<feature type="DNA-binding region" description="H-T-H motif" evidence="2">
    <location>
        <begin position="35"/>
        <end position="54"/>
    </location>
</feature>
<evidence type="ECO:0000313" key="4">
    <source>
        <dbReference type="EMBL" id="MED5051637.1"/>
    </source>
</evidence>
<dbReference type="PROSITE" id="PS01081">
    <property type="entry name" value="HTH_TETR_1"/>
    <property type="match status" value="1"/>
</dbReference>